<reference evidence="1 2" key="2">
    <citation type="journal article" date="2013" name="Genome Announc.">
        <title>Genome Sequence of Growth-Improving Paenibacillus mucilaginosus Strain KNP414.</title>
        <authorList>
            <person name="Lu J.J."/>
            <person name="Wang J.F."/>
            <person name="Hu X.F."/>
        </authorList>
    </citation>
    <scope>NUCLEOTIDE SEQUENCE [LARGE SCALE GENOMIC DNA]</scope>
    <source>
        <strain evidence="1 2">KNP414</strain>
    </source>
</reference>
<dbReference type="EMBL" id="CP002869">
    <property type="protein sequence ID" value="AEI40786.1"/>
    <property type="molecule type" value="Genomic_DNA"/>
</dbReference>
<dbReference type="SUPFAM" id="SSF51735">
    <property type="entry name" value="NAD(P)-binding Rossmann-fold domains"/>
    <property type="match status" value="1"/>
</dbReference>
<dbReference type="RefSeq" id="WP_013915947.1">
    <property type="nucleotide sequence ID" value="NC_015690.1"/>
</dbReference>
<evidence type="ECO:0008006" key="3">
    <source>
        <dbReference type="Google" id="ProtNLM"/>
    </source>
</evidence>
<gene>
    <name evidence="1" type="ordered locus">KNP414_02225</name>
</gene>
<proteinExistence type="predicted"/>
<evidence type="ECO:0000313" key="1">
    <source>
        <dbReference type="EMBL" id="AEI40786.1"/>
    </source>
</evidence>
<sequence length="227" mass="25461">MKIIIFGATGMVGQSALRECLLNDEVQEVLTVGRKPAPQQHKKLKQRVLENLTDLAGIKEEVTGWDACLFCLGVSSAGMKEEEYRRITYDLTLSAAETLAGLNPQMTFIYVSGSGTDNSESGRSMWARVKGETENALLRLPFKAAYMFRPGVILPVYGVTSKTKWYQTLYDVMRPLNPMLIRLKSVITSEQLGQAMIHVSLQGYDRPIIESYELKEISMKAQQRSET</sequence>
<dbReference type="KEGG" id="pms:KNP414_02225"/>
<protein>
    <recommendedName>
        <fullName evidence="3">Epimerase</fullName>
    </recommendedName>
</protein>
<dbReference type="PANTHER" id="PTHR14097:SF8">
    <property type="entry name" value="NAD(P)-BINDING DOMAIN-CONTAINING PROTEIN"/>
    <property type="match status" value="1"/>
</dbReference>
<evidence type="ECO:0000313" key="2">
    <source>
        <dbReference type="Proteomes" id="UP000006620"/>
    </source>
</evidence>
<dbReference type="Gene3D" id="3.40.50.720">
    <property type="entry name" value="NAD(P)-binding Rossmann-like Domain"/>
    <property type="match status" value="1"/>
</dbReference>
<dbReference type="PANTHER" id="PTHR14097">
    <property type="entry name" value="OXIDOREDUCTASE HTATIP2"/>
    <property type="match status" value="1"/>
</dbReference>
<dbReference type="InterPro" id="IPR036291">
    <property type="entry name" value="NAD(P)-bd_dom_sf"/>
</dbReference>
<reference evidence="2" key="1">
    <citation type="submission" date="2011-06" db="EMBL/GenBank/DDBJ databases">
        <title>Complete genome sequence of Paenibacillus mucilaginosus KNP414.</title>
        <authorList>
            <person name="Wang J."/>
            <person name="Hu S."/>
            <person name="Hu X."/>
            <person name="Zhang B."/>
            <person name="Dong D."/>
            <person name="Zhang S."/>
            <person name="Zhao K."/>
            <person name="Wu D."/>
        </authorList>
    </citation>
    <scope>NUCLEOTIDE SEQUENCE [LARGE SCALE GENOMIC DNA]</scope>
    <source>
        <strain evidence="2">KNP414</strain>
    </source>
</reference>
<name>F8F556_PAEMK</name>
<accession>F8F556</accession>
<organism evidence="1 2">
    <name type="scientific">Paenibacillus mucilaginosus (strain KNP414)</name>
    <dbReference type="NCBI Taxonomy" id="1036673"/>
    <lineage>
        <taxon>Bacteria</taxon>
        <taxon>Bacillati</taxon>
        <taxon>Bacillota</taxon>
        <taxon>Bacilli</taxon>
        <taxon>Bacillales</taxon>
        <taxon>Paenibacillaceae</taxon>
        <taxon>Paenibacillus</taxon>
    </lineage>
</organism>
<dbReference type="AlphaFoldDB" id="F8F556"/>
<dbReference type="HOGENOM" id="CLU_071330_5_2_9"/>
<dbReference type="Proteomes" id="UP000006620">
    <property type="component" value="Chromosome"/>
</dbReference>
<dbReference type="PATRIC" id="fig|1036673.3.peg.1998"/>